<feature type="transmembrane region" description="Helical" evidence="8">
    <location>
        <begin position="254"/>
        <end position="273"/>
    </location>
</feature>
<protein>
    <submittedName>
        <fullName evidence="10">Putative MFS family arabinose efflux permease</fullName>
    </submittedName>
</protein>
<dbReference type="RefSeq" id="WP_106251212.1">
    <property type="nucleotide sequence ID" value="NZ_PVZC01000008.1"/>
</dbReference>
<feature type="compositionally biased region" description="Acidic residues" evidence="7">
    <location>
        <begin position="410"/>
        <end position="419"/>
    </location>
</feature>
<feature type="compositionally biased region" description="Low complexity" evidence="7">
    <location>
        <begin position="463"/>
        <end position="480"/>
    </location>
</feature>
<dbReference type="AlphaFoldDB" id="A0A2T0PXS8"/>
<keyword evidence="5 8" id="KW-1133">Transmembrane helix</keyword>
<evidence type="ECO:0000259" key="9">
    <source>
        <dbReference type="PROSITE" id="PS50850"/>
    </source>
</evidence>
<dbReference type="InterPro" id="IPR050171">
    <property type="entry name" value="MFS_Transporters"/>
</dbReference>
<keyword evidence="2" id="KW-0813">Transport</keyword>
<feature type="transmembrane region" description="Helical" evidence="8">
    <location>
        <begin position="17"/>
        <end position="38"/>
    </location>
</feature>
<feature type="transmembrane region" description="Helical" evidence="8">
    <location>
        <begin position="309"/>
        <end position="332"/>
    </location>
</feature>
<organism evidence="10 11">
    <name type="scientific">Allonocardiopsis opalescens</name>
    <dbReference type="NCBI Taxonomy" id="1144618"/>
    <lineage>
        <taxon>Bacteria</taxon>
        <taxon>Bacillati</taxon>
        <taxon>Actinomycetota</taxon>
        <taxon>Actinomycetes</taxon>
        <taxon>Streptosporangiales</taxon>
        <taxon>Allonocardiopsis</taxon>
    </lineage>
</organism>
<feature type="transmembrane region" description="Helical" evidence="8">
    <location>
        <begin position="164"/>
        <end position="183"/>
    </location>
</feature>
<feature type="transmembrane region" description="Helical" evidence="8">
    <location>
        <begin position="285"/>
        <end position="303"/>
    </location>
</feature>
<comment type="subcellular location">
    <subcellularLocation>
        <location evidence="1">Cell membrane</location>
        <topology evidence="1">Multi-pass membrane protein</topology>
    </subcellularLocation>
</comment>
<feature type="compositionally biased region" description="Low complexity" evidence="7">
    <location>
        <begin position="421"/>
        <end position="438"/>
    </location>
</feature>
<feature type="transmembrane region" description="Helical" evidence="8">
    <location>
        <begin position="222"/>
        <end position="242"/>
    </location>
</feature>
<dbReference type="PANTHER" id="PTHR23517">
    <property type="entry name" value="RESISTANCE PROTEIN MDTM, PUTATIVE-RELATED-RELATED"/>
    <property type="match status" value="1"/>
</dbReference>
<evidence type="ECO:0000313" key="10">
    <source>
        <dbReference type="EMBL" id="PRX96337.1"/>
    </source>
</evidence>
<dbReference type="GO" id="GO:0005886">
    <property type="term" value="C:plasma membrane"/>
    <property type="evidence" value="ECO:0007669"/>
    <property type="project" value="UniProtKB-SubCell"/>
</dbReference>
<feature type="transmembrane region" description="Helical" evidence="8">
    <location>
        <begin position="137"/>
        <end position="158"/>
    </location>
</feature>
<feature type="transmembrane region" description="Helical" evidence="8">
    <location>
        <begin position="344"/>
        <end position="365"/>
    </location>
</feature>
<evidence type="ECO:0000256" key="7">
    <source>
        <dbReference type="SAM" id="MobiDB-lite"/>
    </source>
</evidence>
<dbReference type="Proteomes" id="UP000237846">
    <property type="component" value="Unassembled WGS sequence"/>
</dbReference>
<accession>A0A2T0PXS8</accession>
<dbReference type="EMBL" id="PVZC01000008">
    <property type="protein sequence ID" value="PRX96337.1"/>
    <property type="molecule type" value="Genomic_DNA"/>
</dbReference>
<feature type="transmembrane region" description="Helical" evidence="8">
    <location>
        <begin position="104"/>
        <end position="125"/>
    </location>
</feature>
<dbReference type="Pfam" id="PF07690">
    <property type="entry name" value="MFS_1"/>
    <property type="match status" value="1"/>
</dbReference>
<evidence type="ECO:0000256" key="4">
    <source>
        <dbReference type="ARBA" id="ARBA00022692"/>
    </source>
</evidence>
<keyword evidence="3" id="KW-1003">Cell membrane</keyword>
<evidence type="ECO:0000256" key="8">
    <source>
        <dbReference type="SAM" id="Phobius"/>
    </source>
</evidence>
<dbReference type="GO" id="GO:0022857">
    <property type="term" value="F:transmembrane transporter activity"/>
    <property type="evidence" value="ECO:0007669"/>
    <property type="project" value="InterPro"/>
</dbReference>
<dbReference type="InterPro" id="IPR036259">
    <property type="entry name" value="MFS_trans_sf"/>
</dbReference>
<dbReference type="PROSITE" id="PS50850">
    <property type="entry name" value="MFS"/>
    <property type="match status" value="1"/>
</dbReference>
<evidence type="ECO:0000256" key="1">
    <source>
        <dbReference type="ARBA" id="ARBA00004651"/>
    </source>
</evidence>
<reference evidence="10 11" key="1">
    <citation type="submission" date="2018-03" db="EMBL/GenBank/DDBJ databases">
        <title>Genomic Encyclopedia of Archaeal and Bacterial Type Strains, Phase II (KMG-II): from individual species to whole genera.</title>
        <authorList>
            <person name="Goeker M."/>
        </authorList>
    </citation>
    <scope>NUCLEOTIDE SEQUENCE [LARGE SCALE GENOMIC DNA]</scope>
    <source>
        <strain evidence="10 11">DSM 45601</strain>
    </source>
</reference>
<gene>
    <name evidence="10" type="ORF">CLV72_108345</name>
</gene>
<feature type="transmembrane region" description="Helical" evidence="8">
    <location>
        <begin position="80"/>
        <end position="98"/>
    </location>
</feature>
<sequence length="588" mass="59175">MTEAPPRTERPARERRALLSATLTAGAAEVVDFMLPLFAGVGLGASATEIGVLLAVELVLSVLVRPLAGVLADRHERSTVAAVGAALYALACAGYALAPGFGAALGAAALSGVGGALLWVALRALAGERLGEDSGVFARLAAAESTGGWVVFVPALFVQSAVGYQGMFLGLAVCCAWAAAALLSAPRRAAGPEEAEPPGDAADPRAAAALGFGPLGRRLGPMLAAVAATMAAEAAIGLLLLLHLQRGFGLEPMQVAYVFLPGAIAMSVLPEYLHVLVRRFGRRTMLAASSVASALFAAGLAIAPNPVVIAVLWVLSGVAWAVVIPVQQAVIAEAAGPRRLGRGLGLYESACLVGALFGSLGAGALYDFGSWAWAAVVCAAVILAGAVIVPRAVRALGVPDIPSEPPPVEEPADGPEEAEPAARPAGGTGTDAATAPEPVGARPPQQAGTADPPLGGAAPPQRAGSADTPPGGGPPADTQASPTDSEQAPTATPTRLLLVLGAHTAVFAAAIALALLLVPGMTANALFGVNTGGLDVLLRDLLTGQGNLSDLVALLTRVWMVAYAIDLVSTLWKAGAALARRRREHGRR</sequence>
<keyword evidence="4 8" id="KW-0812">Transmembrane</keyword>
<dbReference type="OrthoDB" id="4021502at2"/>
<feature type="compositionally biased region" description="Polar residues" evidence="7">
    <location>
        <begin position="481"/>
        <end position="490"/>
    </location>
</feature>
<dbReference type="InterPro" id="IPR011701">
    <property type="entry name" value="MFS"/>
</dbReference>
<feature type="transmembrane region" description="Helical" evidence="8">
    <location>
        <begin position="371"/>
        <end position="389"/>
    </location>
</feature>
<evidence type="ECO:0000256" key="5">
    <source>
        <dbReference type="ARBA" id="ARBA00022989"/>
    </source>
</evidence>
<comment type="caution">
    <text evidence="10">The sequence shown here is derived from an EMBL/GenBank/DDBJ whole genome shotgun (WGS) entry which is preliminary data.</text>
</comment>
<evidence type="ECO:0000256" key="6">
    <source>
        <dbReference type="ARBA" id="ARBA00023136"/>
    </source>
</evidence>
<dbReference type="SUPFAM" id="SSF103473">
    <property type="entry name" value="MFS general substrate transporter"/>
    <property type="match status" value="1"/>
</dbReference>
<feature type="transmembrane region" description="Helical" evidence="8">
    <location>
        <begin position="50"/>
        <end position="68"/>
    </location>
</feature>
<evidence type="ECO:0000313" key="11">
    <source>
        <dbReference type="Proteomes" id="UP000237846"/>
    </source>
</evidence>
<feature type="transmembrane region" description="Helical" evidence="8">
    <location>
        <begin position="496"/>
        <end position="518"/>
    </location>
</feature>
<keyword evidence="11" id="KW-1185">Reference proteome</keyword>
<dbReference type="Gene3D" id="1.20.1250.20">
    <property type="entry name" value="MFS general substrate transporter like domains"/>
    <property type="match status" value="2"/>
</dbReference>
<feature type="domain" description="Major facilitator superfamily (MFS) profile" evidence="9">
    <location>
        <begin position="1"/>
        <end position="393"/>
    </location>
</feature>
<evidence type="ECO:0000256" key="2">
    <source>
        <dbReference type="ARBA" id="ARBA00022448"/>
    </source>
</evidence>
<name>A0A2T0PXS8_9ACTN</name>
<feature type="region of interest" description="Disordered" evidence="7">
    <location>
        <begin position="398"/>
        <end position="490"/>
    </location>
</feature>
<feature type="transmembrane region" description="Helical" evidence="8">
    <location>
        <begin position="558"/>
        <end position="579"/>
    </location>
</feature>
<evidence type="ECO:0000256" key="3">
    <source>
        <dbReference type="ARBA" id="ARBA00022475"/>
    </source>
</evidence>
<dbReference type="InterPro" id="IPR020846">
    <property type="entry name" value="MFS_dom"/>
</dbReference>
<proteinExistence type="predicted"/>
<keyword evidence="6 8" id="KW-0472">Membrane</keyword>